<evidence type="ECO:0000313" key="2">
    <source>
        <dbReference type="EMBL" id="CAE6913880.1"/>
    </source>
</evidence>
<name>A0A9N8R2D0_9BURK</name>
<evidence type="ECO:0000313" key="3">
    <source>
        <dbReference type="Proteomes" id="UP000675121"/>
    </source>
</evidence>
<accession>A0A9N8R2D0</accession>
<sequence>MTNKQRRAKVRKSRTGVSLPGRDMATHSGKIWNFAGAGATTQRELVSEMERQLKTR</sequence>
<organism evidence="2 3">
    <name type="scientific">Paraburkholderia domus</name>
    <dbReference type="NCBI Taxonomy" id="2793075"/>
    <lineage>
        <taxon>Bacteria</taxon>
        <taxon>Pseudomonadati</taxon>
        <taxon>Pseudomonadota</taxon>
        <taxon>Betaproteobacteria</taxon>
        <taxon>Burkholderiales</taxon>
        <taxon>Burkholderiaceae</taxon>
        <taxon>Paraburkholderia</taxon>
    </lineage>
</organism>
<evidence type="ECO:0000256" key="1">
    <source>
        <dbReference type="SAM" id="MobiDB-lite"/>
    </source>
</evidence>
<keyword evidence="3" id="KW-1185">Reference proteome</keyword>
<gene>
    <name evidence="2" type="ORF">R70211_04082</name>
</gene>
<dbReference type="Proteomes" id="UP000675121">
    <property type="component" value="Unassembled WGS sequence"/>
</dbReference>
<dbReference type="RefSeq" id="WP_201074831.1">
    <property type="nucleotide sequence ID" value="NZ_CAJNAS010000011.1"/>
</dbReference>
<proteinExistence type="predicted"/>
<reference evidence="2" key="1">
    <citation type="submission" date="2021-02" db="EMBL/GenBank/DDBJ databases">
        <authorList>
            <person name="Vanwijnsberghe S."/>
        </authorList>
    </citation>
    <scope>NUCLEOTIDE SEQUENCE</scope>
    <source>
        <strain evidence="2">R-70211</strain>
    </source>
</reference>
<dbReference type="AlphaFoldDB" id="A0A9N8R2D0"/>
<comment type="caution">
    <text evidence="2">The sequence shown here is derived from an EMBL/GenBank/DDBJ whole genome shotgun (WGS) entry which is preliminary data.</text>
</comment>
<feature type="compositionally biased region" description="Basic residues" evidence="1">
    <location>
        <begin position="1"/>
        <end position="14"/>
    </location>
</feature>
<protein>
    <submittedName>
        <fullName evidence="2">Uncharacterized protein</fullName>
    </submittedName>
</protein>
<dbReference type="EMBL" id="CAJNAS010000011">
    <property type="protein sequence ID" value="CAE6913880.1"/>
    <property type="molecule type" value="Genomic_DNA"/>
</dbReference>
<feature type="region of interest" description="Disordered" evidence="1">
    <location>
        <begin position="1"/>
        <end position="26"/>
    </location>
</feature>